<sequence length="211" mass="23028">MSRRSSNGVHQATSGHAEARETNDSDEAINGPIVFSCAKCRTILGDTFAYVASLPERNLFGLQSVPDSVVVSKVKRNTDDGIYHELNCSECQAVIGRRYVTTTEDLDSVRNTFALDIDRVLTYELGKCLKGEENVRRPTAEFYTSVGFHNDLGMVKSNVTAIAARLQKLEQALMQAKNPVNSPPVAGGSRKRASASGADIYPVDPSKRFGR</sequence>
<keyword evidence="2" id="KW-1185">Reference proteome</keyword>
<comment type="caution">
    <text evidence="1">The sequence shown here is derived from an EMBL/GenBank/DDBJ whole genome shotgun (WGS) entry which is preliminary data.</text>
</comment>
<dbReference type="EMBL" id="JANBPG010000407">
    <property type="protein sequence ID" value="KAJ1896765.1"/>
    <property type="molecule type" value="Genomic_DNA"/>
</dbReference>
<evidence type="ECO:0000313" key="1">
    <source>
        <dbReference type="EMBL" id="KAJ1896765.1"/>
    </source>
</evidence>
<protein>
    <submittedName>
        <fullName evidence="1">Uncharacterized protein</fullName>
    </submittedName>
</protein>
<reference evidence="1" key="1">
    <citation type="submission" date="2022-07" db="EMBL/GenBank/DDBJ databases">
        <title>Phylogenomic reconstructions and comparative analyses of Kickxellomycotina fungi.</title>
        <authorList>
            <person name="Reynolds N.K."/>
            <person name="Stajich J.E."/>
            <person name="Barry K."/>
            <person name="Grigoriev I.V."/>
            <person name="Crous P."/>
            <person name="Smith M.E."/>
        </authorList>
    </citation>
    <scope>NUCLEOTIDE SEQUENCE</scope>
    <source>
        <strain evidence="1">Benny 63K</strain>
    </source>
</reference>
<accession>A0ACC1IJ41</accession>
<evidence type="ECO:0000313" key="2">
    <source>
        <dbReference type="Proteomes" id="UP001150581"/>
    </source>
</evidence>
<gene>
    <name evidence="1" type="ORF">LPJ66_003792</name>
</gene>
<organism evidence="1 2">
    <name type="scientific">Kickxella alabastrina</name>
    <dbReference type="NCBI Taxonomy" id="61397"/>
    <lineage>
        <taxon>Eukaryota</taxon>
        <taxon>Fungi</taxon>
        <taxon>Fungi incertae sedis</taxon>
        <taxon>Zoopagomycota</taxon>
        <taxon>Kickxellomycotina</taxon>
        <taxon>Kickxellomycetes</taxon>
        <taxon>Kickxellales</taxon>
        <taxon>Kickxellaceae</taxon>
        <taxon>Kickxella</taxon>
    </lineage>
</organism>
<name>A0ACC1IJ41_9FUNG</name>
<dbReference type="Proteomes" id="UP001150581">
    <property type="component" value="Unassembled WGS sequence"/>
</dbReference>
<proteinExistence type="predicted"/>